<organism evidence="11 12">
    <name type="scientific">Madurella fahalii</name>
    <dbReference type="NCBI Taxonomy" id="1157608"/>
    <lineage>
        <taxon>Eukaryota</taxon>
        <taxon>Fungi</taxon>
        <taxon>Dikarya</taxon>
        <taxon>Ascomycota</taxon>
        <taxon>Pezizomycotina</taxon>
        <taxon>Sordariomycetes</taxon>
        <taxon>Sordariomycetidae</taxon>
        <taxon>Sordariales</taxon>
        <taxon>Sordariales incertae sedis</taxon>
        <taxon>Madurella</taxon>
    </lineage>
</organism>
<evidence type="ECO:0000256" key="9">
    <source>
        <dbReference type="ARBA" id="ARBA00049020"/>
    </source>
</evidence>
<comment type="caution">
    <text evidence="11">The sequence shown here is derived from an EMBL/GenBank/DDBJ whole genome shotgun (WGS) entry which is preliminary data.</text>
</comment>
<sequence>MPLLRYNLAPTLNGLIASAPAPSDANTTPWIVDDPTIDFDSLYAEFSTFIMGRKTYETFLSLAPNPLAGRDKESVVVFTRNPDKKREWGGDVTVVDGDVAEYVKRLKQEQGKKDIWLMGGGEVAGLLMRAGLVDTVEAAIMPAVAVTAGGGMNMFGEGTGGNEVDEGKGWWKLELEELERKETGILMTRYKVLYD</sequence>
<dbReference type="InterPro" id="IPR024072">
    <property type="entry name" value="DHFR-like_dom_sf"/>
</dbReference>
<dbReference type="SUPFAM" id="SSF53597">
    <property type="entry name" value="Dihydrofolate reductase-like"/>
    <property type="match status" value="1"/>
</dbReference>
<comment type="similarity">
    <text evidence="2">Belongs to the HTP reductase family.</text>
</comment>
<keyword evidence="5" id="KW-0686">Riboflavin biosynthesis</keyword>
<dbReference type="InterPro" id="IPR050765">
    <property type="entry name" value="Riboflavin_Biosynth_HTPR"/>
</dbReference>
<dbReference type="GeneID" id="98177852"/>
<dbReference type="PANTHER" id="PTHR38011:SF11">
    <property type="entry name" value="2,5-DIAMINO-6-RIBOSYLAMINO-4(3H)-PYRIMIDINONE 5'-PHOSPHATE REDUCTASE"/>
    <property type="match status" value="1"/>
</dbReference>
<dbReference type="Pfam" id="PF01872">
    <property type="entry name" value="RibD_C"/>
    <property type="match status" value="1"/>
</dbReference>
<evidence type="ECO:0000256" key="6">
    <source>
        <dbReference type="ARBA" id="ARBA00030073"/>
    </source>
</evidence>
<evidence type="ECO:0000256" key="5">
    <source>
        <dbReference type="ARBA" id="ARBA00022619"/>
    </source>
</evidence>
<dbReference type="Proteomes" id="UP001628179">
    <property type="component" value="Unassembled WGS sequence"/>
</dbReference>
<dbReference type="Gene3D" id="3.40.430.10">
    <property type="entry name" value="Dihydrofolate Reductase, subunit A"/>
    <property type="match status" value="1"/>
</dbReference>
<keyword evidence="12" id="KW-1185">Reference proteome</keyword>
<comment type="catalytic activity">
    <reaction evidence="8">
        <text>2,5-diamino-6-(1-D-ribitylamino)pyrimidin-4(3H)-one 5'-phosphate + NAD(+) = 2,5-diamino-6-(1-D-ribosylamino)pyrimidin-4(3H)-one 5'-phosphate + NADH + H(+)</text>
        <dbReference type="Rhea" id="RHEA:27274"/>
        <dbReference type="ChEBI" id="CHEBI:15378"/>
        <dbReference type="ChEBI" id="CHEBI:57540"/>
        <dbReference type="ChEBI" id="CHEBI:57945"/>
        <dbReference type="ChEBI" id="CHEBI:58890"/>
        <dbReference type="ChEBI" id="CHEBI:59545"/>
        <dbReference type="EC" id="1.1.1.302"/>
    </reaction>
</comment>
<evidence type="ECO:0000256" key="1">
    <source>
        <dbReference type="ARBA" id="ARBA00003555"/>
    </source>
</evidence>
<evidence type="ECO:0000256" key="7">
    <source>
        <dbReference type="ARBA" id="ARBA00031630"/>
    </source>
</evidence>
<accession>A0ABQ0GGL6</accession>
<dbReference type="EMBL" id="BAAFSV010000004">
    <property type="protein sequence ID" value="GAB1316899.1"/>
    <property type="molecule type" value="Genomic_DNA"/>
</dbReference>
<dbReference type="PANTHER" id="PTHR38011">
    <property type="entry name" value="DIHYDROFOLATE REDUCTASE FAMILY PROTEIN (AFU_ORTHOLOGUE AFUA_8G06820)"/>
    <property type="match status" value="1"/>
</dbReference>
<evidence type="ECO:0000256" key="3">
    <source>
        <dbReference type="ARBA" id="ARBA00012851"/>
    </source>
</evidence>
<evidence type="ECO:0000256" key="8">
    <source>
        <dbReference type="ARBA" id="ARBA00047550"/>
    </source>
</evidence>
<evidence type="ECO:0000259" key="10">
    <source>
        <dbReference type="Pfam" id="PF01872"/>
    </source>
</evidence>
<protein>
    <recommendedName>
        <fullName evidence="4">2,5-diamino-6-ribosylamino-4(3H)-pyrimidinone 5'-phosphate reductase</fullName>
        <ecNumber evidence="3">1.1.1.302</ecNumber>
    </recommendedName>
    <alternativeName>
        <fullName evidence="7">2,5-diamino-6-(5-phospho-D-ribosylamino)pyrimidin-4(3H)-one reductase</fullName>
    </alternativeName>
    <alternativeName>
        <fullName evidence="6">2,5-diamino-6-ribitylamino-4(3H)-pyrimidinone 5'-phosphate synthase</fullName>
    </alternativeName>
</protein>
<evidence type="ECO:0000313" key="11">
    <source>
        <dbReference type="EMBL" id="GAB1316899.1"/>
    </source>
</evidence>
<evidence type="ECO:0000313" key="12">
    <source>
        <dbReference type="Proteomes" id="UP001628179"/>
    </source>
</evidence>
<evidence type="ECO:0000256" key="2">
    <source>
        <dbReference type="ARBA" id="ARBA00009723"/>
    </source>
</evidence>
<dbReference type="EC" id="1.1.1.302" evidence="3"/>
<dbReference type="InterPro" id="IPR002734">
    <property type="entry name" value="RibDG_C"/>
</dbReference>
<comment type="catalytic activity">
    <reaction evidence="9">
        <text>2,5-diamino-6-(1-D-ribitylamino)pyrimidin-4(3H)-one 5'-phosphate + NADP(+) = 2,5-diamino-6-(1-D-ribosylamino)pyrimidin-4(3H)-one 5'-phosphate + NADPH + H(+)</text>
        <dbReference type="Rhea" id="RHEA:27278"/>
        <dbReference type="ChEBI" id="CHEBI:15378"/>
        <dbReference type="ChEBI" id="CHEBI:57783"/>
        <dbReference type="ChEBI" id="CHEBI:58349"/>
        <dbReference type="ChEBI" id="CHEBI:58890"/>
        <dbReference type="ChEBI" id="CHEBI:59545"/>
        <dbReference type="EC" id="1.1.1.302"/>
    </reaction>
</comment>
<name>A0ABQ0GGL6_9PEZI</name>
<proteinExistence type="inferred from homology"/>
<feature type="domain" description="Bacterial bifunctional deaminase-reductase C-terminal" evidence="10">
    <location>
        <begin position="37"/>
        <end position="180"/>
    </location>
</feature>
<reference evidence="11 12" key="1">
    <citation type="submission" date="2024-09" db="EMBL/GenBank/DDBJ databases">
        <title>Itraconazole resistance in Madurella fahalii resulting from another homologue of gene encoding cytochrome P450 14-alpha sterol demethylase (CYP51).</title>
        <authorList>
            <person name="Yoshioka I."/>
            <person name="Fahal A.H."/>
            <person name="Kaneko S."/>
            <person name="Yaguchi T."/>
        </authorList>
    </citation>
    <scope>NUCLEOTIDE SEQUENCE [LARGE SCALE GENOMIC DNA]</scope>
    <source>
        <strain evidence="11 12">IFM 68171</strain>
    </source>
</reference>
<evidence type="ECO:0000256" key="4">
    <source>
        <dbReference type="ARBA" id="ARBA00015035"/>
    </source>
</evidence>
<comment type="function">
    <text evidence="1">Catalyzes an early step in riboflavin biosynthesis, the NADPH-dependent reduction of the ribose side chain of 2,5-diamino-6-ribosylamino-4(3H)-pyrimidinone 5'-phosphate, yielding 2,5-diamino-6-ribitylamino-4(3H)-pyrimidinone 5'-phosphate.</text>
</comment>
<gene>
    <name evidence="11" type="ORF">MFIFM68171_07109</name>
</gene>
<dbReference type="RefSeq" id="XP_070918630.1">
    <property type="nucleotide sequence ID" value="XM_071062529.1"/>
</dbReference>